<dbReference type="RefSeq" id="WP_023493228.1">
    <property type="nucleotide sequence ID" value="NZ_AYLO01000009.1"/>
</dbReference>
<comment type="caution">
    <text evidence="2">The sequence shown here is derived from an EMBL/GenBank/DDBJ whole genome shotgun (WGS) entry which is preliminary data.</text>
</comment>
<dbReference type="InterPro" id="IPR050397">
    <property type="entry name" value="Env_Response_Regulators"/>
</dbReference>
<dbReference type="GO" id="GO:0005829">
    <property type="term" value="C:cytosol"/>
    <property type="evidence" value="ECO:0007669"/>
    <property type="project" value="TreeGrafter"/>
</dbReference>
<dbReference type="SUPFAM" id="SSF51206">
    <property type="entry name" value="cAMP-binding domain-like"/>
    <property type="match status" value="1"/>
</dbReference>
<dbReference type="PANTHER" id="PTHR24567">
    <property type="entry name" value="CRP FAMILY TRANSCRIPTIONAL REGULATORY PROTEIN"/>
    <property type="match status" value="1"/>
</dbReference>
<dbReference type="GO" id="GO:0003700">
    <property type="term" value="F:DNA-binding transcription factor activity"/>
    <property type="evidence" value="ECO:0007669"/>
    <property type="project" value="TreeGrafter"/>
</dbReference>
<sequence>MGNQLIVEYLSAHEFFSGLSEETLKYLCEYSSEFAIKKGQILFQQGENADKFYVVRNGRIAIQMPAIIGPSLEIQTLGKDQVLGWSWLISPYKWNFQAMPEEDSELLMFDGTTILARCEKEPKFGYELLKKFAALMSVRLDAARQKMMDEWNPAGFA</sequence>
<dbReference type="SMART" id="SM00100">
    <property type="entry name" value="cNMP"/>
    <property type="match status" value="1"/>
</dbReference>
<reference evidence="2 3" key="1">
    <citation type="journal article" date="2013" name="Genome Announc.">
        <title>Draft Genome Sequence of the Methanotrophic Gammaproteobacterium Methyloglobulus morosus DSM 22980 Strain KoM1.</title>
        <authorList>
            <person name="Poehlein A."/>
            <person name="Deutzmann J.S."/>
            <person name="Daniel R."/>
            <person name="Simeonova D.D."/>
        </authorList>
    </citation>
    <scope>NUCLEOTIDE SEQUENCE [LARGE SCALE GENOMIC DNA]</scope>
    <source>
        <strain evidence="2 3">KoM1</strain>
    </source>
</reference>
<organism evidence="2 3">
    <name type="scientific">Methyloglobulus morosus KoM1</name>
    <dbReference type="NCBI Taxonomy" id="1116472"/>
    <lineage>
        <taxon>Bacteria</taxon>
        <taxon>Pseudomonadati</taxon>
        <taxon>Pseudomonadota</taxon>
        <taxon>Gammaproteobacteria</taxon>
        <taxon>Methylococcales</taxon>
        <taxon>Methylococcaceae</taxon>
        <taxon>Methyloglobulus</taxon>
    </lineage>
</organism>
<dbReference type="InterPro" id="IPR014710">
    <property type="entry name" value="RmlC-like_jellyroll"/>
</dbReference>
<protein>
    <submittedName>
        <fullName evidence="2">Cyclic nucleotide-binding protein</fullName>
    </submittedName>
</protein>
<dbReference type="STRING" id="1116472.MGMO_9c00130"/>
<proteinExistence type="predicted"/>
<dbReference type="PANTHER" id="PTHR24567:SF74">
    <property type="entry name" value="HTH-TYPE TRANSCRIPTIONAL REGULATOR ARCR"/>
    <property type="match status" value="1"/>
</dbReference>
<dbReference type="eggNOG" id="COG0664">
    <property type="taxonomic scope" value="Bacteria"/>
</dbReference>
<dbReference type="Pfam" id="PF00027">
    <property type="entry name" value="cNMP_binding"/>
    <property type="match status" value="1"/>
</dbReference>
<dbReference type="AlphaFoldDB" id="V5C5R0"/>
<name>V5C5R0_9GAMM</name>
<dbReference type="Proteomes" id="UP000017842">
    <property type="component" value="Unassembled WGS sequence"/>
</dbReference>
<dbReference type="Gene3D" id="2.60.120.10">
    <property type="entry name" value="Jelly Rolls"/>
    <property type="match status" value="1"/>
</dbReference>
<dbReference type="CDD" id="cd00038">
    <property type="entry name" value="CAP_ED"/>
    <property type="match status" value="1"/>
</dbReference>
<dbReference type="OrthoDB" id="190787at2"/>
<evidence type="ECO:0000313" key="2">
    <source>
        <dbReference type="EMBL" id="ESS73817.1"/>
    </source>
</evidence>
<dbReference type="InterPro" id="IPR000595">
    <property type="entry name" value="cNMP-bd_dom"/>
</dbReference>
<dbReference type="PROSITE" id="PS50042">
    <property type="entry name" value="CNMP_BINDING_3"/>
    <property type="match status" value="1"/>
</dbReference>
<dbReference type="PATRIC" id="fig|1116472.3.peg.309"/>
<evidence type="ECO:0000259" key="1">
    <source>
        <dbReference type="PROSITE" id="PS50042"/>
    </source>
</evidence>
<evidence type="ECO:0000313" key="3">
    <source>
        <dbReference type="Proteomes" id="UP000017842"/>
    </source>
</evidence>
<gene>
    <name evidence="2" type="ORF">MGMO_9c00130</name>
</gene>
<keyword evidence="3" id="KW-1185">Reference proteome</keyword>
<feature type="domain" description="Cyclic nucleotide-binding" evidence="1">
    <location>
        <begin position="15"/>
        <end position="84"/>
    </location>
</feature>
<dbReference type="InterPro" id="IPR018490">
    <property type="entry name" value="cNMP-bd_dom_sf"/>
</dbReference>
<accession>V5C5R0</accession>
<dbReference type="EMBL" id="AYLO01000009">
    <property type="protein sequence ID" value="ESS73817.1"/>
    <property type="molecule type" value="Genomic_DNA"/>
</dbReference>